<proteinExistence type="inferred from homology"/>
<evidence type="ECO:0000256" key="5">
    <source>
        <dbReference type="PIRNR" id="PIRNR038994"/>
    </source>
</evidence>
<dbReference type="Gene3D" id="3.20.20.140">
    <property type="entry name" value="Metal-dependent hydrolases"/>
    <property type="match status" value="1"/>
</dbReference>
<comment type="similarity">
    <text evidence="1 5">Belongs to the metallo-dependent hydrolases superfamily. NagA family.</text>
</comment>
<feature type="binding site" evidence="8">
    <location>
        <position position="215"/>
    </location>
    <ligand>
        <name>Zn(2+)</name>
        <dbReference type="ChEBI" id="CHEBI:29105"/>
    </ligand>
</feature>
<dbReference type="Pfam" id="PF01979">
    <property type="entry name" value="Amidohydro_1"/>
    <property type="match status" value="1"/>
</dbReference>
<dbReference type="Gene3D" id="2.30.40.10">
    <property type="entry name" value="Urease, subunit C, domain 1"/>
    <property type="match status" value="1"/>
</dbReference>
<name>A0A2S7K9Y2_9PROT</name>
<dbReference type="GO" id="GO:0046872">
    <property type="term" value="F:metal ion binding"/>
    <property type="evidence" value="ECO:0007669"/>
    <property type="project" value="UniProtKB-KW"/>
</dbReference>
<feature type="binding site" evidence="7">
    <location>
        <position position="226"/>
    </location>
    <ligand>
        <name>substrate</name>
    </ligand>
</feature>
<evidence type="ECO:0000313" key="11">
    <source>
        <dbReference type="Proteomes" id="UP000239504"/>
    </source>
</evidence>
<evidence type="ECO:0000256" key="8">
    <source>
        <dbReference type="PIRSR" id="PIRSR038994-3"/>
    </source>
</evidence>
<dbReference type="RefSeq" id="WP_104828008.1">
    <property type="nucleotide sequence ID" value="NZ_PJCH01000001.1"/>
</dbReference>
<feature type="binding site" evidence="7">
    <location>
        <position position="249"/>
    </location>
    <ligand>
        <name>substrate</name>
    </ligand>
</feature>
<evidence type="ECO:0000256" key="3">
    <source>
        <dbReference type="ARBA" id="ARBA00022801"/>
    </source>
</evidence>
<evidence type="ECO:0000259" key="9">
    <source>
        <dbReference type="Pfam" id="PF01979"/>
    </source>
</evidence>
<dbReference type="EMBL" id="PJCH01000001">
    <property type="protein sequence ID" value="PQA89305.1"/>
    <property type="molecule type" value="Genomic_DNA"/>
</dbReference>
<dbReference type="PANTHER" id="PTHR11113">
    <property type="entry name" value="N-ACETYLGLUCOSAMINE-6-PHOSPHATE DEACETYLASE"/>
    <property type="match status" value="1"/>
</dbReference>
<reference evidence="10 11" key="1">
    <citation type="submission" date="2017-12" db="EMBL/GenBank/DDBJ databases">
        <authorList>
            <person name="Hurst M.R.H."/>
        </authorList>
    </citation>
    <scope>NUCLEOTIDE SEQUENCE [LARGE SCALE GENOMIC DNA]</scope>
    <source>
        <strain evidence="10 11">SY-3-19</strain>
    </source>
</reference>
<evidence type="ECO:0000256" key="6">
    <source>
        <dbReference type="PIRSR" id="PIRSR038994-1"/>
    </source>
</evidence>
<evidence type="ECO:0000256" key="4">
    <source>
        <dbReference type="ARBA" id="ARBA00023277"/>
    </source>
</evidence>
<dbReference type="InterPro" id="IPR011059">
    <property type="entry name" value="Metal-dep_hydrolase_composite"/>
</dbReference>
<dbReference type="Proteomes" id="UP000239504">
    <property type="component" value="Unassembled WGS sequence"/>
</dbReference>
<feature type="binding site" evidence="7">
    <location>
        <position position="141"/>
    </location>
    <ligand>
        <name>substrate</name>
    </ligand>
</feature>
<feature type="domain" description="Amidohydrolase-related" evidence="9">
    <location>
        <begin position="52"/>
        <end position="375"/>
    </location>
</feature>
<dbReference type="AlphaFoldDB" id="A0A2S7K9Y2"/>
<dbReference type="GO" id="GO:0008448">
    <property type="term" value="F:N-acetylglucosamine-6-phosphate deacetylase activity"/>
    <property type="evidence" value="ECO:0007669"/>
    <property type="project" value="InterPro"/>
</dbReference>
<keyword evidence="2 8" id="KW-0479">Metal-binding</keyword>
<evidence type="ECO:0000313" key="10">
    <source>
        <dbReference type="EMBL" id="PQA89305.1"/>
    </source>
</evidence>
<keyword evidence="4 5" id="KW-0119">Carbohydrate metabolism</keyword>
<feature type="binding site" evidence="8">
    <location>
        <position position="130"/>
    </location>
    <ligand>
        <name>Zn(2+)</name>
        <dbReference type="ChEBI" id="CHEBI:29105"/>
    </ligand>
</feature>
<comment type="cofactor">
    <cofactor evidence="8">
        <name>a divalent metal cation</name>
        <dbReference type="ChEBI" id="CHEBI:60240"/>
    </cofactor>
    <text evidence="8">Binds 1 divalent metal cation per subunit.</text>
</comment>
<gene>
    <name evidence="10" type="primary">nagA</name>
    <name evidence="10" type="ORF">CW354_00040</name>
</gene>
<keyword evidence="11" id="KW-1185">Reference proteome</keyword>
<keyword evidence="3 5" id="KW-0378">Hydrolase</keyword>
<dbReference type="InterPro" id="IPR006680">
    <property type="entry name" value="Amidohydro-rel"/>
</dbReference>
<dbReference type="SUPFAM" id="SSF51556">
    <property type="entry name" value="Metallo-dependent hydrolases"/>
    <property type="match status" value="1"/>
</dbReference>
<feature type="binding site" evidence="8">
    <location>
        <position position="194"/>
    </location>
    <ligand>
        <name>Zn(2+)</name>
        <dbReference type="ChEBI" id="CHEBI:29105"/>
    </ligand>
</feature>
<dbReference type="InterPro" id="IPR032466">
    <property type="entry name" value="Metal_Hydrolase"/>
</dbReference>
<evidence type="ECO:0000256" key="2">
    <source>
        <dbReference type="ARBA" id="ARBA00022723"/>
    </source>
</evidence>
<dbReference type="GO" id="GO:0006046">
    <property type="term" value="P:N-acetylglucosamine catabolic process"/>
    <property type="evidence" value="ECO:0007669"/>
    <property type="project" value="TreeGrafter"/>
</dbReference>
<protein>
    <submittedName>
        <fullName evidence="10">N-acetylglucosamine-6-phosphate deacetylase</fullName>
    </submittedName>
</protein>
<organism evidence="10 11">
    <name type="scientific">Hyphococcus luteus</name>
    <dbReference type="NCBI Taxonomy" id="2058213"/>
    <lineage>
        <taxon>Bacteria</taxon>
        <taxon>Pseudomonadati</taxon>
        <taxon>Pseudomonadota</taxon>
        <taxon>Alphaproteobacteria</taxon>
        <taxon>Parvularculales</taxon>
        <taxon>Parvularculaceae</taxon>
        <taxon>Hyphococcus</taxon>
    </lineage>
</organism>
<dbReference type="NCBIfam" id="TIGR00221">
    <property type="entry name" value="nagA"/>
    <property type="match status" value="1"/>
</dbReference>
<dbReference type="InterPro" id="IPR003764">
    <property type="entry name" value="GlcNAc_6-P_deAcase"/>
</dbReference>
<dbReference type="CDD" id="cd00854">
    <property type="entry name" value="NagA"/>
    <property type="match status" value="1"/>
</dbReference>
<accession>A0A2S7K9Y2</accession>
<comment type="caution">
    <text evidence="10">The sequence shown here is derived from an EMBL/GenBank/DDBJ whole genome shotgun (WGS) entry which is preliminary data.</text>
</comment>
<feature type="binding site" evidence="7">
    <location>
        <begin position="305"/>
        <end position="307"/>
    </location>
    <ligand>
        <name>substrate</name>
    </ligand>
</feature>
<evidence type="ECO:0000256" key="7">
    <source>
        <dbReference type="PIRSR" id="PIRSR038994-2"/>
    </source>
</evidence>
<dbReference type="PANTHER" id="PTHR11113:SF14">
    <property type="entry name" value="N-ACETYLGLUCOSAMINE-6-PHOSPHATE DEACETYLASE"/>
    <property type="match status" value="1"/>
</dbReference>
<sequence>MSTTALINARVVAEDREIDSGFVVIDDKEIVSVGAGRPRMPADNQIDLSGKIIVPGFIDLQINGGGGVLFNDAPTLESVELIAAAHRKYGVAGLCPTLISDGLSTIERGINAVEEAVARGVAGVIGLHVEGPFLNAEKRGIHPANKIRKFTADAMDILTSARQIPVILTIAPEFVEASQLKKLTESGVRVSAGHTNATYDETYSALKAGVSSFTHLFNAMSPLHSRAPGVICAALESNAWCGIIVDGEHVHPAMLRMAIRAKSDRRFILVSDAMPTVGSDMDHFFIGGERISMVDGVLRSNDGTLAGAALDMSMAVRNAINMLGISLVEAVRFASLNPAAFLGLSHISGSIAPGKQADFAVLSTDLTPVETWISGVRYVG</sequence>
<feature type="active site" description="Proton donor/acceptor" evidence="6">
    <location>
        <position position="272"/>
    </location>
</feature>
<evidence type="ECO:0000256" key="1">
    <source>
        <dbReference type="ARBA" id="ARBA00010716"/>
    </source>
</evidence>
<dbReference type="SUPFAM" id="SSF51338">
    <property type="entry name" value="Composite domain of metallo-dependent hydrolases"/>
    <property type="match status" value="1"/>
</dbReference>
<feature type="binding site" evidence="7">
    <location>
        <begin position="218"/>
        <end position="219"/>
    </location>
    <ligand>
        <name>substrate</name>
    </ligand>
</feature>
<dbReference type="OrthoDB" id="9776488at2"/>
<dbReference type="PIRSF" id="PIRSF038994">
    <property type="entry name" value="NagA"/>
    <property type="match status" value="1"/>
</dbReference>